<comment type="catalytic activity">
    <reaction evidence="3 4">
        <text>an acyl phosphate + H2O = a carboxylate + phosphate + H(+)</text>
        <dbReference type="Rhea" id="RHEA:14965"/>
        <dbReference type="ChEBI" id="CHEBI:15377"/>
        <dbReference type="ChEBI" id="CHEBI:15378"/>
        <dbReference type="ChEBI" id="CHEBI:29067"/>
        <dbReference type="ChEBI" id="CHEBI:43474"/>
        <dbReference type="ChEBI" id="CHEBI:59918"/>
        <dbReference type="EC" id="3.6.1.7"/>
    </reaction>
</comment>
<gene>
    <name evidence="7" type="ORF">FYK55_21415</name>
</gene>
<evidence type="ECO:0000256" key="4">
    <source>
        <dbReference type="PROSITE-ProRule" id="PRU00520"/>
    </source>
</evidence>
<feature type="domain" description="Acylphosphatase-like" evidence="6">
    <location>
        <begin position="10"/>
        <end position="95"/>
    </location>
</feature>
<dbReference type="GO" id="GO:0003998">
    <property type="term" value="F:acylphosphatase activity"/>
    <property type="evidence" value="ECO:0007669"/>
    <property type="project" value="UniProtKB-EC"/>
</dbReference>
<evidence type="ECO:0000256" key="3">
    <source>
        <dbReference type="ARBA" id="ARBA00047645"/>
    </source>
</evidence>
<organism evidence="7 8">
    <name type="scientific">Roseiconus nitratireducens</name>
    <dbReference type="NCBI Taxonomy" id="2605748"/>
    <lineage>
        <taxon>Bacteria</taxon>
        <taxon>Pseudomonadati</taxon>
        <taxon>Planctomycetota</taxon>
        <taxon>Planctomycetia</taxon>
        <taxon>Pirellulales</taxon>
        <taxon>Pirellulaceae</taxon>
        <taxon>Roseiconus</taxon>
    </lineage>
</organism>
<accession>A0A5M6D3B0</accession>
<evidence type="ECO:0000313" key="8">
    <source>
        <dbReference type="Proteomes" id="UP000324479"/>
    </source>
</evidence>
<dbReference type="InterPro" id="IPR036046">
    <property type="entry name" value="Acylphosphatase-like_dom_sf"/>
</dbReference>
<evidence type="ECO:0000313" key="7">
    <source>
        <dbReference type="EMBL" id="KAA5540199.1"/>
    </source>
</evidence>
<feature type="active site" evidence="4">
    <location>
        <position position="43"/>
    </location>
</feature>
<dbReference type="PROSITE" id="PS51160">
    <property type="entry name" value="ACYLPHOSPHATASE_3"/>
    <property type="match status" value="1"/>
</dbReference>
<dbReference type="EC" id="3.6.1.7" evidence="2 4"/>
<dbReference type="PANTHER" id="PTHR47268:SF4">
    <property type="entry name" value="ACYLPHOSPHATASE"/>
    <property type="match status" value="1"/>
</dbReference>
<comment type="similarity">
    <text evidence="1 5">Belongs to the acylphosphatase family.</text>
</comment>
<dbReference type="RefSeq" id="WP_150078673.1">
    <property type="nucleotide sequence ID" value="NZ_VWOX01000014.1"/>
</dbReference>
<comment type="caution">
    <text evidence="7">The sequence shown here is derived from an EMBL/GenBank/DDBJ whole genome shotgun (WGS) entry which is preliminary data.</text>
</comment>
<keyword evidence="4" id="KW-0378">Hydrolase</keyword>
<sequence length="95" mass="10260">MTAASANPQRLIARFCGRVQGVGFRATVMHHARDLDVHGFVRNEPDGSVLLDVDGARGQLKTLLSRIQDQPAGELDSCDVTWTDSLSRTRGLGIG</sequence>
<keyword evidence="8" id="KW-1185">Reference proteome</keyword>
<protein>
    <recommendedName>
        <fullName evidence="2 4">acylphosphatase</fullName>
        <ecNumber evidence="2 4">3.6.1.7</ecNumber>
    </recommendedName>
</protein>
<dbReference type="InterPro" id="IPR001792">
    <property type="entry name" value="Acylphosphatase-like_dom"/>
</dbReference>
<dbReference type="EMBL" id="VWOX01000014">
    <property type="protein sequence ID" value="KAA5540199.1"/>
    <property type="molecule type" value="Genomic_DNA"/>
</dbReference>
<name>A0A5M6D3B0_9BACT</name>
<reference evidence="7 8" key="1">
    <citation type="submission" date="2019-08" db="EMBL/GenBank/DDBJ databases">
        <authorList>
            <person name="Dhanesh K."/>
            <person name="Kumar G."/>
            <person name="Sasikala C."/>
            <person name="Venkata Ramana C."/>
        </authorList>
    </citation>
    <scope>NUCLEOTIDE SEQUENCE [LARGE SCALE GENOMIC DNA]</scope>
    <source>
        <strain evidence="7 8">JC645</strain>
    </source>
</reference>
<proteinExistence type="inferred from homology"/>
<feature type="active site" evidence="4">
    <location>
        <position position="25"/>
    </location>
</feature>
<dbReference type="Pfam" id="PF00708">
    <property type="entry name" value="Acylphosphatase"/>
    <property type="match status" value="1"/>
</dbReference>
<dbReference type="Proteomes" id="UP000324479">
    <property type="component" value="Unassembled WGS sequence"/>
</dbReference>
<dbReference type="PROSITE" id="PS00151">
    <property type="entry name" value="ACYLPHOSPHATASE_2"/>
    <property type="match status" value="1"/>
</dbReference>
<dbReference type="SUPFAM" id="SSF54975">
    <property type="entry name" value="Acylphosphatase/BLUF domain-like"/>
    <property type="match status" value="1"/>
</dbReference>
<evidence type="ECO:0000256" key="2">
    <source>
        <dbReference type="ARBA" id="ARBA00012150"/>
    </source>
</evidence>
<evidence type="ECO:0000259" key="6">
    <source>
        <dbReference type="PROSITE" id="PS51160"/>
    </source>
</evidence>
<dbReference type="PANTHER" id="PTHR47268">
    <property type="entry name" value="ACYLPHOSPHATASE"/>
    <property type="match status" value="1"/>
</dbReference>
<evidence type="ECO:0000256" key="5">
    <source>
        <dbReference type="RuleBase" id="RU004168"/>
    </source>
</evidence>
<evidence type="ECO:0000256" key="1">
    <source>
        <dbReference type="ARBA" id="ARBA00005614"/>
    </source>
</evidence>
<dbReference type="InterPro" id="IPR020456">
    <property type="entry name" value="Acylphosphatase"/>
</dbReference>
<dbReference type="AlphaFoldDB" id="A0A5M6D3B0"/>
<dbReference type="InterPro" id="IPR017968">
    <property type="entry name" value="Acylphosphatase_CS"/>
</dbReference>
<dbReference type="Gene3D" id="3.30.70.100">
    <property type="match status" value="1"/>
</dbReference>